<protein>
    <submittedName>
        <fullName evidence="2">Putative HMP/thiamine permease protein YkoE</fullName>
    </submittedName>
</protein>
<feature type="transmembrane region" description="Helical" evidence="1">
    <location>
        <begin position="173"/>
        <end position="196"/>
    </location>
</feature>
<evidence type="ECO:0000313" key="3">
    <source>
        <dbReference type="Proteomes" id="UP000075357"/>
    </source>
</evidence>
<dbReference type="AlphaFoldDB" id="A0A150H6A5"/>
<dbReference type="EMBL" id="LRAD01000057">
    <property type="protein sequence ID" value="KXZ57657.1"/>
    <property type="molecule type" value="Genomic_DNA"/>
</dbReference>
<keyword evidence="1" id="KW-0472">Membrane</keyword>
<dbReference type="Proteomes" id="UP000075357">
    <property type="component" value="Unassembled WGS sequence"/>
</dbReference>
<feature type="transmembrane region" description="Helical" evidence="1">
    <location>
        <begin position="95"/>
        <end position="114"/>
    </location>
</feature>
<name>A0A150H6A5_9MICO</name>
<accession>A0A150H6A5</accession>
<proteinExistence type="predicted"/>
<feature type="transmembrane region" description="Helical" evidence="1">
    <location>
        <begin position="71"/>
        <end position="88"/>
    </location>
</feature>
<organism evidence="2 3">
    <name type="scientific">Microbacterium laevaniformans</name>
    <dbReference type="NCBI Taxonomy" id="36807"/>
    <lineage>
        <taxon>Bacteria</taxon>
        <taxon>Bacillati</taxon>
        <taxon>Actinomycetota</taxon>
        <taxon>Actinomycetes</taxon>
        <taxon>Micrococcales</taxon>
        <taxon>Microbacteriaceae</taxon>
        <taxon>Microbacterium</taxon>
    </lineage>
</organism>
<evidence type="ECO:0000256" key="1">
    <source>
        <dbReference type="SAM" id="Phobius"/>
    </source>
</evidence>
<evidence type="ECO:0000313" key="2">
    <source>
        <dbReference type="EMBL" id="KXZ57657.1"/>
    </source>
</evidence>
<reference evidence="2 3" key="1">
    <citation type="submission" date="2016-01" db="EMBL/GenBank/DDBJ databases">
        <title>Draft genome sequences of Microbacterium laevaniformans LCDC 91-0039 and the type strain of Microbacterium hominis LCDC 84-209.</title>
        <authorList>
            <person name="Bernier A.-M."/>
            <person name="Bernard K."/>
        </authorList>
    </citation>
    <scope>NUCLEOTIDE SEQUENCE [LARGE SCALE GENOMIC DNA]</scope>
    <source>
        <strain evidence="2 3">LCDC 91-0039</strain>
    </source>
</reference>
<comment type="caution">
    <text evidence="2">The sequence shown here is derived from an EMBL/GenBank/DDBJ whole genome shotgun (WGS) entry which is preliminary data.</text>
</comment>
<dbReference type="PATRIC" id="fig|36807.3.peg.2898"/>
<feature type="transmembrane region" description="Helical" evidence="1">
    <location>
        <begin position="31"/>
        <end position="51"/>
    </location>
</feature>
<dbReference type="STRING" id="36807.Mlaev_02847"/>
<dbReference type="PIRSF" id="PIRSF037394">
    <property type="entry name" value="ABC_thiamine-permease_YkoE_prd"/>
    <property type="match status" value="1"/>
</dbReference>
<dbReference type="RefSeq" id="WP_061683867.1">
    <property type="nucleotide sequence ID" value="NZ_LRAD01000057.1"/>
</dbReference>
<keyword evidence="3" id="KW-1185">Reference proteome</keyword>
<feature type="transmembrane region" description="Helical" evidence="1">
    <location>
        <begin position="144"/>
        <end position="167"/>
    </location>
</feature>
<keyword evidence="1" id="KW-1133">Transmembrane helix</keyword>
<keyword evidence="1" id="KW-0812">Transmembrane</keyword>
<gene>
    <name evidence="2" type="primary">ykoE</name>
    <name evidence="2" type="ORF">Mlaev_02847</name>
</gene>
<dbReference type="InterPro" id="IPR017195">
    <property type="entry name" value="ABC_thiamin-permease_prd"/>
</dbReference>
<dbReference type="Pfam" id="PF09819">
    <property type="entry name" value="ABC_cobalt"/>
    <property type="match status" value="1"/>
</dbReference>
<feature type="transmembrane region" description="Helical" evidence="1">
    <location>
        <begin position="120"/>
        <end position="137"/>
    </location>
</feature>
<sequence>MHASASPSTATSSDAAASRSRIGVDRLRWRVVDIVVASVIGVASGLIFLLWNIGYLGPKSLLDPLLPGMQGLLDGPWLFAGVLGALIIRKPGAALYTETLAAVVSALVGNQWGGFLTLEAGLVQGLGAELVFLLFLYRAWKLPVAILAGAGAAIAGGINNLILWYAGADAAFTVIYMICTTLSGAVIAGALSWVLARGLAATGALDRFAVGRERRDLV</sequence>